<keyword evidence="2" id="KW-1185">Reference proteome</keyword>
<accession>A0ABV7QCJ3</accession>
<dbReference type="RefSeq" id="WP_377869904.1">
    <property type="nucleotide sequence ID" value="NZ_JBHMAY010000017.1"/>
</dbReference>
<evidence type="ECO:0000313" key="2">
    <source>
        <dbReference type="Proteomes" id="UP001595764"/>
    </source>
</evidence>
<evidence type="ECO:0000313" key="1">
    <source>
        <dbReference type="EMBL" id="MFC3511068.1"/>
    </source>
</evidence>
<protein>
    <submittedName>
        <fullName evidence="1">Uncharacterized protein</fullName>
    </submittedName>
</protein>
<reference evidence="2" key="1">
    <citation type="journal article" date="2019" name="Int. J. Syst. Evol. Microbiol.">
        <title>The Global Catalogue of Microorganisms (GCM) 10K type strain sequencing project: providing services to taxonomists for standard genome sequencing and annotation.</title>
        <authorList>
            <consortium name="The Broad Institute Genomics Platform"/>
            <consortium name="The Broad Institute Genome Sequencing Center for Infectious Disease"/>
            <person name="Wu L."/>
            <person name="Ma J."/>
        </authorList>
    </citation>
    <scope>NUCLEOTIDE SEQUENCE [LARGE SCALE GENOMIC DNA]</scope>
    <source>
        <strain evidence="2">CGMCC 4.7682</strain>
    </source>
</reference>
<dbReference type="EMBL" id="JBHRWI010000016">
    <property type="protein sequence ID" value="MFC3511068.1"/>
    <property type="molecule type" value="Genomic_DNA"/>
</dbReference>
<comment type="caution">
    <text evidence="1">The sequence shown here is derived from an EMBL/GenBank/DDBJ whole genome shotgun (WGS) entry which is preliminary data.</text>
</comment>
<name>A0ABV7QCJ3_9PSEU</name>
<proteinExistence type="predicted"/>
<dbReference type="Proteomes" id="UP001595764">
    <property type="component" value="Unassembled WGS sequence"/>
</dbReference>
<sequence>MPLTLVDVGGGTGLGSAVAVGLAEVLGFGLVGPMLFEPVLGFGVRTESGEEFVPGAWLAAGLGAVTFGPGDGFEETLMFVAGAGLVWVDGVAVVSRPGRVAGVGEWFA</sequence>
<organism evidence="1 2">
    <name type="scientific">Amycolatopsis halotolerans</name>
    <dbReference type="NCBI Taxonomy" id="330083"/>
    <lineage>
        <taxon>Bacteria</taxon>
        <taxon>Bacillati</taxon>
        <taxon>Actinomycetota</taxon>
        <taxon>Actinomycetes</taxon>
        <taxon>Pseudonocardiales</taxon>
        <taxon>Pseudonocardiaceae</taxon>
        <taxon>Amycolatopsis</taxon>
    </lineage>
</organism>
<gene>
    <name evidence="1" type="ORF">ACFORO_12900</name>
</gene>